<keyword evidence="1" id="KW-0812">Transmembrane</keyword>
<evidence type="ECO:0000313" key="2">
    <source>
        <dbReference type="EMBL" id="SHL49314.1"/>
    </source>
</evidence>
<dbReference type="RefSeq" id="WP_073279927.1">
    <property type="nucleotide sequence ID" value="NZ_FRAC01000035.1"/>
</dbReference>
<reference evidence="2 3" key="1">
    <citation type="submission" date="2016-11" db="EMBL/GenBank/DDBJ databases">
        <authorList>
            <person name="Jaros S."/>
            <person name="Januszkiewicz K."/>
            <person name="Wedrychowicz H."/>
        </authorList>
    </citation>
    <scope>NUCLEOTIDE SEQUENCE [LARGE SCALE GENOMIC DNA]</scope>
    <source>
        <strain evidence="2 3">DSM 15929</strain>
    </source>
</reference>
<dbReference type="SUPFAM" id="SSF69304">
    <property type="entry name" value="Tricorn protease N-terminal domain"/>
    <property type="match status" value="1"/>
</dbReference>
<protein>
    <submittedName>
        <fullName evidence="2">Uncharacterized protein</fullName>
    </submittedName>
</protein>
<evidence type="ECO:0000313" key="3">
    <source>
        <dbReference type="Proteomes" id="UP000184386"/>
    </source>
</evidence>
<dbReference type="AlphaFoldDB" id="A0A1M7B304"/>
<dbReference type="EMBL" id="FRAC01000035">
    <property type="protein sequence ID" value="SHL49314.1"/>
    <property type="molecule type" value="Genomic_DNA"/>
</dbReference>
<dbReference type="Proteomes" id="UP000184386">
    <property type="component" value="Unassembled WGS sequence"/>
</dbReference>
<sequence length="478" mass="54502">MKNKDIEKQLKTLADKMPEPEFKLTYDMPEKKNYYRKGRMAVKAALTFAVIGLFLFGGVCTVNAEFRDYVFNLLKINTVDEAPVMDKGKEQEMTGEKVINDQPRDIRLTAVKNMDDILTVHYIESDSYITNWDGLFYYKDINGVRKFYKAAGEEFIPVDLKKLDRTVEVKGIKGRLDYSYYVEDSSVILYQNEAHNTVLSDGREAAFELIKGKNGRVYLQVSVNPQVGSWAYPVRYNPETGETEDFLEGIRLNGVEISDLPVLMNWILVDDNYAIVTAGAREGEKELYLVDIKEKSIKEIKAVTGLTDVWGAKILENKLFVFTGDPDSFNYISYDLDTGEKKVIYEGIAKWTEGSKADYSVSFTGGRYDLVKKDGKIYLSDELNGQLSEIEGITDKFLSGPLINDAGDKIIVSNFEDGFMKQIGILDVNKNVFYLFDRREDSDIEEYGIGWRDNTIFSIDGANVKQNKYFVSLYLLKE</sequence>
<dbReference type="STRING" id="1121322.SAMN02745136_05007"/>
<proteinExistence type="predicted"/>
<feature type="transmembrane region" description="Helical" evidence="1">
    <location>
        <begin position="40"/>
        <end position="59"/>
    </location>
</feature>
<gene>
    <name evidence="2" type="ORF">SAMN02745136_05007</name>
</gene>
<accession>A0A1M7B304</accession>
<organism evidence="2 3">
    <name type="scientific">Anaerocolumna jejuensis DSM 15929</name>
    <dbReference type="NCBI Taxonomy" id="1121322"/>
    <lineage>
        <taxon>Bacteria</taxon>
        <taxon>Bacillati</taxon>
        <taxon>Bacillota</taxon>
        <taxon>Clostridia</taxon>
        <taxon>Lachnospirales</taxon>
        <taxon>Lachnospiraceae</taxon>
        <taxon>Anaerocolumna</taxon>
    </lineage>
</organism>
<keyword evidence="1" id="KW-0472">Membrane</keyword>
<evidence type="ECO:0000256" key="1">
    <source>
        <dbReference type="SAM" id="Phobius"/>
    </source>
</evidence>
<keyword evidence="3" id="KW-1185">Reference proteome</keyword>
<keyword evidence="1" id="KW-1133">Transmembrane helix</keyword>
<name>A0A1M7B304_9FIRM</name>
<dbReference type="OrthoDB" id="1838918at2"/>